<evidence type="ECO:0000313" key="1">
    <source>
        <dbReference type="EMBL" id="CAK9185668.1"/>
    </source>
</evidence>
<evidence type="ECO:0000313" key="2">
    <source>
        <dbReference type="Proteomes" id="UP001642360"/>
    </source>
</evidence>
<dbReference type="AlphaFoldDB" id="A0ABC8UX59"/>
<dbReference type="EMBL" id="CAUOFW020009390">
    <property type="protein sequence ID" value="CAK9185668.1"/>
    <property type="molecule type" value="Genomic_DNA"/>
</dbReference>
<comment type="caution">
    <text evidence="1">The sequence shown here is derived from an EMBL/GenBank/DDBJ whole genome shotgun (WGS) entry which is preliminary data.</text>
</comment>
<gene>
    <name evidence="1" type="ORF">ILEXP_LOCUS56085</name>
</gene>
<organism evidence="1 2">
    <name type="scientific">Ilex paraguariensis</name>
    <name type="common">yerba mate</name>
    <dbReference type="NCBI Taxonomy" id="185542"/>
    <lineage>
        <taxon>Eukaryota</taxon>
        <taxon>Viridiplantae</taxon>
        <taxon>Streptophyta</taxon>
        <taxon>Embryophyta</taxon>
        <taxon>Tracheophyta</taxon>
        <taxon>Spermatophyta</taxon>
        <taxon>Magnoliopsida</taxon>
        <taxon>eudicotyledons</taxon>
        <taxon>Gunneridae</taxon>
        <taxon>Pentapetalae</taxon>
        <taxon>asterids</taxon>
        <taxon>campanulids</taxon>
        <taxon>Aquifoliales</taxon>
        <taxon>Aquifoliaceae</taxon>
        <taxon>Ilex</taxon>
    </lineage>
</organism>
<reference evidence="1 2" key="1">
    <citation type="submission" date="2024-02" db="EMBL/GenBank/DDBJ databases">
        <authorList>
            <person name="Vignale AGUSTIN F."/>
            <person name="Sosa J E."/>
            <person name="Modenutti C."/>
        </authorList>
    </citation>
    <scope>NUCLEOTIDE SEQUENCE [LARGE SCALE GENOMIC DNA]</scope>
</reference>
<keyword evidence="2" id="KW-1185">Reference proteome</keyword>
<dbReference type="Proteomes" id="UP001642360">
    <property type="component" value="Unassembled WGS sequence"/>
</dbReference>
<proteinExistence type="predicted"/>
<name>A0ABC8UX59_9AQUA</name>
<sequence length="70" mass="7121">MVVELKPGNAAERRAVGSPERVANVLNGCATVVAGGVADCVLVIVVAITGRKSDEDEDDGGDGVVEKGRE</sequence>
<accession>A0ABC8UX59</accession>
<protein>
    <submittedName>
        <fullName evidence="1">Uncharacterized protein</fullName>
    </submittedName>
</protein>